<dbReference type="InterPro" id="IPR016032">
    <property type="entry name" value="Sig_transdc_resp-reg_C-effctor"/>
</dbReference>
<dbReference type="Gene3D" id="1.10.10.10">
    <property type="entry name" value="Winged helix-like DNA-binding domain superfamily/Winged helix DNA-binding domain"/>
    <property type="match status" value="1"/>
</dbReference>
<dbReference type="GO" id="GO:0006355">
    <property type="term" value="P:regulation of DNA-templated transcription"/>
    <property type="evidence" value="ECO:0007669"/>
    <property type="project" value="InterPro"/>
</dbReference>
<evidence type="ECO:0000256" key="1">
    <source>
        <dbReference type="ARBA" id="ARBA00022553"/>
    </source>
</evidence>
<proteinExistence type="predicted"/>
<accession>A0A368XZU5</accession>
<feature type="domain" description="HTH luxR-type" evidence="4">
    <location>
        <begin position="161"/>
        <end position="224"/>
    </location>
</feature>
<dbReference type="InterPro" id="IPR001789">
    <property type="entry name" value="Sig_transdc_resp-reg_receiver"/>
</dbReference>
<evidence type="ECO:0000313" key="6">
    <source>
        <dbReference type="EMBL" id="RCW72666.1"/>
    </source>
</evidence>
<name>A0A368XZU5_9BURK</name>
<protein>
    <submittedName>
        <fullName evidence="6">LuxR family two component transcriptional regulator</fullName>
    </submittedName>
</protein>
<dbReference type="CDD" id="cd06170">
    <property type="entry name" value="LuxR_C_like"/>
    <property type="match status" value="1"/>
</dbReference>
<dbReference type="EMBL" id="QPJK01000003">
    <property type="protein sequence ID" value="RCW72666.1"/>
    <property type="molecule type" value="Genomic_DNA"/>
</dbReference>
<feature type="domain" description="Response regulatory" evidence="5">
    <location>
        <begin position="20"/>
        <end position="139"/>
    </location>
</feature>
<dbReference type="Pfam" id="PF00196">
    <property type="entry name" value="GerE"/>
    <property type="match status" value="1"/>
</dbReference>
<dbReference type="GO" id="GO:0000160">
    <property type="term" value="P:phosphorelay signal transduction system"/>
    <property type="evidence" value="ECO:0007669"/>
    <property type="project" value="InterPro"/>
</dbReference>
<organism evidence="6 7">
    <name type="scientific">Pseudorhodoferax soli</name>
    <dbReference type="NCBI Taxonomy" id="545864"/>
    <lineage>
        <taxon>Bacteria</taxon>
        <taxon>Pseudomonadati</taxon>
        <taxon>Pseudomonadota</taxon>
        <taxon>Betaproteobacteria</taxon>
        <taxon>Burkholderiales</taxon>
        <taxon>Comamonadaceae</taxon>
    </lineage>
</organism>
<evidence type="ECO:0000256" key="3">
    <source>
        <dbReference type="PROSITE-ProRule" id="PRU00169"/>
    </source>
</evidence>
<comment type="caution">
    <text evidence="6">The sequence shown here is derived from an EMBL/GenBank/DDBJ whole genome shotgun (WGS) entry which is preliminary data.</text>
</comment>
<dbReference type="PROSITE" id="PS50110">
    <property type="entry name" value="RESPONSE_REGULATORY"/>
    <property type="match status" value="1"/>
</dbReference>
<evidence type="ECO:0000259" key="4">
    <source>
        <dbReference type="PROSITE" id="PS50043"/>
    </source>
</evidence>
<feature type="modified residue" description="4-aspartylphosphate" evidence="3">
    <location>
        <position position="74"/>
    </location>
</feature>
<dbReference type="InterPro" id="IPR058245">
    <property type="entry name" value="NreC/VraR/RcsB-like_REC"/>
</dbReference>
<dbReference type="AlphaFoldDB" id="A0A368XZU5"/>
<dbReference type="InterPro" id="IPR036388">
    <property type="entry name" value="WH-like_DNA-bd_sf"/>
</dbReference>
<evidence type="ECO:0000259" key="5">
    <source>
        <dbReference type="PROSITE" id="PS50110"/>
    </source>
</evidence>
<dbReference type="PROSITE" id="PS50043">
    <property type="entry name" value="HTH_LUXR_2"/>
    <property type="match status" value="1"/>
</dbReference>
<dbReference type="GO" id="GO:0003677">
    <property type="term" value="F:DNA binding"/>
    <property type="evidence" value="ECO:0007669"/>
    <property type="project" value="UniProtKB-KW"/>
</dbReference>
<dbReference type="Pfam" id="PF00072">
    <property type="entry name" value="Response_reg"/>
    <property type="match status" value="1"/>
</dbReference>
<dbReference type="InterPro" id="IPR011006">
    <property type="entry name" value="CheY-like_superfamily"/>
</dbReference>
<dbReference type="Proteomes" id="UP000252884">
    <property type="component" value="Unassembled WGS sequence"/>
</dbReference>
<dbReference type="SMART" id="SM00421">
    <property type="entry name" value="HTH_LUXR"/>
    <property type="match status" value="1"/>
</dbReference>
<keyword evidence="7" id="KW-1185">Reference proteome</keyword>
<dbReference type="PANTHER" id="PTHR45566">
    <property type="entry name" value="HTH-TYPE TRANSCRIPTIONAL REGULATOR YHJB-RELATED"/>
    <property type="match status" value="1"/>
</dbReference>
<dbReference type="InterPro" id="IPR051015">
    <property type="entry name" value="EvgA-like"/>
</dbReference>
<sequence>MFRAMSACVTDPLATAGVRRLLVVDDHALVRMGVRTLVMQQFADSYAVEEAGTLEQALAQLAQAQGRIALVLLDLQLPDAKGFAGLRILRRDHPGVPVVVLSGAQDLRIREEALRLGARAYIGKSADAGAMDAWIEVLRQHADAPPQLPAQSAPPGAAALRTAHGLGLSPRQVQVLELVLAGMDNQAIATETGLTLGTVKNCVSSVFLGFNVRSRAELLGMFPT</sequence>
<dbReference type="SUPFAM" id="SSF52172">
    <property type="entry name" value="CheY-like"/>
    <property type="match status" value="1"/>
</dbReference>
<dbReference type="InterPro" id="IPR000792">
    <property type="entry name" value="Tscrpt_reg_LuxR_C"/>
</dbReference>
<evidence type="ECO:0000256" key="2">
    <source>
        <dbReference type="ARBA" id="ARBA00023125"/>
    </source>
</evidence>
<dbReference type="PANTHER" id="PTHR45566:SF1">
    <property type="entry name" value="HTH-TYPE TRANSCRIPTIONAL REGULATOR YHJB-RELATED"/>
    <property type="match status" value="1"/>
</dbReference>
<dbReference type="Gene3D" id="3.40.50.2300">
    <property type="match status" value="1"/>
</dbReference>
<gene>
    <name evidence="6" type="ORF">DES41_103272</name>
</gene>
<dbReference type="CDD" id="cd17535">
    <property type="entry name" value="REC_NarL-like"/>
    <property type="match status" value="1"/>
</dbReference>
<reference evidence="6 7" key="1">
    <citation type="submission" date="2018-07" db="EMBL/GenBank/DDBJ databases">
        <title>Genomic Encyclopedia of Type Strains, Phase IV (KMG-IV): sequencing the most valuable type-strain genomes for metagenomic binning, comparative biology and taxonomic classification.</title>
        <authorList>
            <person name="Goeker M."/>
        </authorList>
    </citation>
    <scope>NUCLEOTIDE SEQUENCE [LARGE SCALE GENOMIC DNA]</scope>
    <source>
        <strain evidence="6 7">DSM 21634</strain>
    </source>
</reference>
<keyword evidence="1 3" id="KW-0597">Phosphoprotein</keyword>
<dbReference type="SUPFAM" id="SSF46894">
    <property type="entry name" value="C-terminal effector domain of the bipartite response regulators"/>
    <property type="match status" value="1"/>
</dbReference>
<keyword evidence="2" id="KW-0238">DNA-binding</keyword>
<dbReference type="SMART" id="SM00448">
    <property type="entry name" value="REC"/>
    <property type="match status" value="1"/>
</dbReference>
<evidence type="ECO:0000313" key="7">
    <source>
        <dbReference type="Proteomes" id="UP000252884"/>
    </source>
</evidence>